<feature type="transmembrane region" description="Helical" evidence="1">
    <location>
        <begin position="220"/>
        <end position="243"/>
    </location>
</feature>
<gene>
    <name evidence="3" type="ORF">A7C99_4999</name>
</gene>
<organism evidence="3 4">
    <name type="scientific">Trichophyton rubrum</name>
    <name type="common">Athlete's foot fungus</name>
    <name type="synonym">Epidermophyton rubrum</name>
    <dbReference type="NCBI Taxonomy" id="5551"/>
    <lineage>
        <taxon>Eukaryota</taxon>
        <taxon>Fungi</taxon>
        <taxon>Dikarya</taxon>
        <taxon>Ascomycota</taxon>
        <taxon>Pezizomycotina</taxon>
        <taxon>Eurotiomycetes</taxon>
        <taxon>Eurotiomycetidae</taxon>
        <taxon>Onygenales</taxon>
        <taxon>Arthrodermataceae</taxon>
        <taxon>Trichophyton</taxon>
    </lineage>
</organism>
<evidence type="ECO:0000313" key="3">
    <source>
        <dbReference type="EMBL" id="OAL62617.1"/>
    </source>
</evidence>
<accession>A0A178ETM0</accession>
<comment type="caution">
    <text evidence="3">The sequence shown here is derived from an EMBL/GenBank/DDBJ whole genome shotgun (WGS) entry which is preliminary data.</text>
</comment>
<name>A0A178ETM0_TRIRU</name>
<dbReference type="VEuPathDB" id="FungiDB:TERG_01501"/>
<keyword evidence="1" id="KW-0472">Membrane</keyword>
<dbReference type="EMBL" id="LHPM01000018">
    <property type="protein sequence ID" value="OAL62617.1"/>
    <property type="molecule type" value="Genomic_DNA"/>
</dbReference>
<dbReference type="AlphaFoldDB" id="A0A178ETM0"/>
<sequence>MENPVEEIPQVIHLLTQSIPSVQQQTVEKYFTPSASITHPFLHSGSFQGSRWLISRIFLFYKIMSPHVDLQVKSVGQYTTTNALVVHARKVAPYLTCIIAFDRDNLLLYVTVSQVFRIFIVPFYTAPVTLTTVLQLVKGVEQDSPAQHRHKVPVVELTNSNTDLLASSTSIPAEEYASTTVEPCSSTKPLYYIASQNDLYQTNEYVKFVIPYGIGEAFVLFWHAFATLFCVLASYVFWPIAWAEEKGILQVTRFDSTLHKAKQN</sequence>
<evidence type="ECO:0000259" key="2">
    <source>
        <dbReference type="Pfam" id="PF24840"/>
    </source>
</evidence>
<dbReference type="PANTHER" id="PTHR35393:SF1">
    <property type="entry name" value="SNOAL-LIKE DOMAIN-CONTAINING PROTEIN"/>
    <property type="match status" value="1"/>
</dbReference>
<protein>
    <recommendedName>
        <fullName evidence="2">SigF-like NTF2-like domain-containing protein</fullName>
    </recommendedName>
</protein>
<keyword evidence="1" id="KW-0812">Transmembrane</keyword>
<dbReference type="Pfam" id="PF24840">
    <property type="entry name" value="NTF2_SigF"/>
    <property type="match status" value="1"/>
</dbReference>
<proteinExistence type="predicted"/>
<dbReference type="PANTHER" id="PTHR35393">
    <property type="entry name" value="CHROMOSOME 1, WHOLE GENOME SHOTGUN SEQUENCE"/>
    <property type="match status" value="1"/>
</dbReference>
<keyword evidence="1" id="KW-1133">Transmembrane helix</keyword>
<feature type="domain" description="SigF-like NTF2-like" evidence="2">
    <location>
        <begin position="1"/>
        <end position="76"/>
    </location>
</feature>
<evidence type="ECO:0000313" key="4">
    <source>
        <dbReference type="Proteomes" id="UP000243015"/>
    </source>
</evidence>
<evidence type="ECO:0000256" key="1">
    <source>
        <dbReference type="SAM" id="Phobius"/>
    </source>
</evidence>
<dbReference type="Proteomes" id="UP000243015">
    <property type="component" value="Unassembled WGS sequence"/>
</dbReference>
<reference evidence="3 4" key="1">
    <citation type="submission" date="2016-05" db="EMBL/GenBank/DDBJ databases">
        <title>Genome sequencing of Trichophyton rubrum CMCC(F)T1i isolated from hair.</title>
        <authorList>
            <person name="Zhan P."/>
            <person name="Tao Y."/>
            <person name="Liu W."/>
        </authorList>
    </citation>
    <scope>NUCLEOTIDE SEQUENCE [LARGE SCALE GENOMIC DNA]</scope>
    <source>
        <strain evidence="4">CMCC(F)T1i</strain>
    </source>
</reference>
<dbReference type="InterPro" id="IPR057514">
    <property type="entry name" value="NTF2_SigF"/>
</dbReference>